<comment type="cofactor">
    <cofactor evidence="5">
        <name>Mg(2+)</name>
        <dbReference type="ChEBI" id="CHEBI:18420"/>
    </cofactor>
</comment>
<evidence type="ECO:0000256" key="9">
    <source>
        <dbReference type="ARBA" id="ARBA00022898"/>
    </source>
</evidence>
<keyword evidence="8" id="KW-0460">Magnesium</keyword>
<evidence type="ECO:0000313" key="15">
    <source>
        <dbReference type="Proteomes" id="UP000252107"/>
    </source>
</evidence>
<comment type="catalytic activity">
    <reaction evidence="1">
        <text>L-threonine = 2-oxobutanoate + NH4(+)</text>
        <dbReference type="Rhea" id="RHEA:22108"/>
        <dbReference type="ChEBI" id="CHEBI:16763"/>
        <dbReference type="ChEBI" id="CHEBI:28938"/>
        <dbReference type="ChEBI" id="CHEBI:57926"/>
        <dbReference type="EC" id="4.3.1.19"/>
    </reaction>
</comment>
<keyword evidence="10" id="KW-0456">Lyase</keyword>
<evidence type="ECO:0000256" key="12">
    <source>
        <dbReference type="ARBA" id="ARBA00031427"/>
    </source>
</evidence>
<evidence type="ECO:0000256" key="4">
    <source>
        <dbReference type="ARBA" id="ARBA00001936"/>
    </source>
</evidence>
<evidence type="ECO:0000256" key="2">
    <source>
        <dbReference type="ARBA" id="ARBA00001913"/>
    </source>
</evidence>
<dbReference type="InterPro" id="IPR001926">
    <property type="entry name" value="TrpB-like_PALP"/>
</dbReference>
<accession>A0A367QCW0</accession>
<evidence type="ECO:0000256" key="6">
    <source>
        <dbReference type="ARBA" id="ARBA00010869"/>
    </source>
</evidence>
<evidence type="ECO:0000313" key="14">
    <source>
        <dbReference type="EMBL" id="RCJ22018.1"/>
    </source>
</evidence>
<dbReference type="Proteomes" id="UP000252107">
    <property type="component" value="Unassembled WGS sequence"/>
</dbReference>
<protein>
    <recommendedName>
        <fullName evidence="7">threonine ammonia-lyase</fullName>
        <ecNumber evidence="7">4.3.1.19</ecNumber>
    </recommendedName>
    <alternativeName>
        <fullName evidence="12">Threonine deaminase</fullName>
    </alternativeName>
</protein>
<gene>
    <name evidence="14" type="ORF">A6770_04670</name>
</gene>
<dbReference type="PANTHER" id="PTHR43050">
    <property type="entry name" value="SERINE / THREONINE RACEMASE FAMILY MEMBER"/>
    <property type="match status" value="1"/>
</dbReference>
<evidence type="ECO:0000256" key="8">
    <source>
        <dbReference type="ARBA" id="ARBA00022842"/>
    </source>
</evidence>
<comment type="function">
    <text evidence="11">Catalyzes the anaerobic formation of alpha-ketobutyrate and ammonia from threonine in a two-step reaction. The first step involved a dehydration of threonine and a production of enamine intermediates (aminocrotonate), which tautomerizes to its imine form (iminobutyrate). Both intermediates are unstable and short-lived. The second step is the nonenzymatic hydrolysis of the enamine/imine intermediates to form 2-ketobutyrate and free ammonia. In the low water environment of the cell, the second step is accelerated by RidA.</text>
</comment>
<dbReference type="GO" id="GO:0003941">
    <property type="term" value="F:L-serine ammonia-lyase activity"/>
    <property type="evidence" value="ECO:0007669"/>
    <property type="project" value="TreeGrafter"/>
</dbReference>
<dbReference type="InterPro" id="IPR036052">
    <property type="entry name" value="TrpB-like_PALP_sf"/>
</dbReference>
<dbReference type="InterPro" id="IPR000634">
    <property type="entry name" value="Ser/Thr_deHydtase_PyrdxlP-BS"/>
</dbReference>
<dbReference type="PROSITE" id="PS00165">
    <property type="entry name" value="DEHYDRATASE_SER_THR"/>
    <property type="match status" value="1"/>
</dbReference>
<evidence type="ECO:0000256" key="10">
    <source>
        <dbReference type="ARBA" id="ARBA00023239"/>
    </source>
</evidence>
<dbReference type="NCBIfam" id="NF005454">
    <property type="entry name" value="PRK07048.1"/>
    <property type="match status" value="1"/>
</dbReference>
<dbReference type="SUPFAM" id="SSF53686">
    <property type="entry name" value="Tryptophan synthase beta subunit-like PLP-dependent enzymes"/>
    <property type="match status" value="1"/>
</dbReference>
<dbReference type="PANTHER" id="PTHR43050:SF1">
    <property type="entry name" value="SERINE RACEMASE"/>
    <property type="match status" value="1"/>
</dbReference>
<dbReference type="AlphaFoldDB" id="A0A367QCW0"/>
<keyword evidence="9" id="KW-0663">Pyridoxal phosphate</keyword>
<evidence type="ECO:0000256" key="11">
    <source>
        <dbReference type="ARBA" id="ARBA00025527"/>
    </source>
</evidence>
<dbReference type="GO" id="GO:0005524">
    <property type="term" value="F:ATP binding"/>
    <property type="evidence" value="ECO:0007669"/>
    <property type="project" value="TreeGrafter"/>
</dbReference>
<comment type="caution">
    <text evidence="14">The sequence shown here is derived from an EMBL/GenBank/DDBJ whole genome shotgun (WGS) entry which is preliminary data.</text>
</comment>
<dbReference type="FunFam" id="3.40.50.1100:FF:000007">
    <property type="entry name" value="L-threonine dehydratase catabolic TdcB"/>
    <property type="match status" value="1"/>
</dbReference>
<sequence length="322" mass="34366">MSQPNSVTITEVQAAQVRLTGVAHRTPVLTSRMVNDRTHSQVFFKCENFQRTGAFKFRGAYNALAQLSAAQKQKGAITYSSGNHAQAIALAGQLLNIPTTIVMPEDAPVVKQAATRGYGAEVILYNREETKREELAQTLASDRGLTLIPPYDHPHVVAGQGTAALELIQEVGQLDLLLVCCGGGGLISGCAIATKALSPDCQVIGVEPELADDATRSFHSKTLQTVHNPDTIADGARTPSLGKITFPLVLHYVDNMVTVSEEAILRTMFFLWERLKIVVEPTGVLAAAALLEGVVTAPKARIGVIISGGNVDLAQVGKLYNS</sequence>
<dbReference type="GO" id="GO:0070179">
    <property type="term" value="P:D-serine biosynthetic process"/>
    <property type="evidence" value="ECO:0007669"/>
    <property type="project" value="TreeGrafter"/>
</dbReference>
<keyword evidence="15" id="KW-1185">Reference proteome</keyword>
<evidence type="ECO:0000256" key="5">
    <source>
        <dbReference type="ARBA" id="ARBA00001946"/>
    </source>
</evidence>
<dbReference type="FunFam" id="3.40.50.1100:FF:000005">
    <property type="entry name" value="Threonine dehydratase catabolic"/>
    <property type="match status" value="1"/>
</dbReference>
<dbReference type="GO" id="GO:0030170">
    <property type="term" value="F:pyridoxal phosphate binding"/>
    <property type="evidence" value="ECO:0007669"/>
    <property type="project" value="InterPro"/>
</dbReference>
<evidence type="ECO:0000256" key="3">
    <source>
        <dbReference type="ARBA" id="ARBA00001933"/>
    </source>
</evidence>
<dbReference type="EC" id="4.3.1.19" evidence="7"/>
<comment type="cofactor">
    <cofactor evidence="3">
        <name>pyridoxal 5'-phosphate</name>
        <dbReference type="ChEBI" id="CHEBI:597326"/>
    </cofactor>
</comment>
<comment type="similarity">
    <text evidence="6">Belongs to the serine/threonine dehydratase family.</text>
</comment>
<name>A0A367QCW0_9NOSO</name>
<organism evidence="14 15">
    <name type="scientific">Nostoc minutum NIES-26</name>
    <dbReference type="NCBI Taxonomy" id="1844469"/>
    <lineage>
        <taxon>Bacteria</taxon>
        <taxon>Bacillati</taxon>
        <taxon>Cyanobacteriota</taxon>
        <taxon>Cyanophyceae</taxon>
        <taxon>Nostocales</taxon>
        <taxon>Nostocaceae</taxon>
        <taxon>Nostoc</taxon>
    </lineage>
</organism>
<dbReference type="GO" id="GO:0018114">
    <property type="term" value="F:threonine racemase activity"/>
    <property type="evidence" value="ECO:0007669"/>
    <property type="project" value="TreeGrafter"/>
</dbReference>
<dbReference type="Pfam" id="PF00291">
    <property type="entry name" value="PALP"/>
    <property type="match status" value="1"/>
</dbReference>
<comment type="cofactor">
    <cofactor evidence="4">
        <name>Mn(2+)</name>
        <dbReference type="ChEBI" id="CHEBI:29035"/>
    </cofactor>
</comment>
<evidence type="ECO:0000256" key="1">
    <source>
        <dbReference type="ARBA" id="ARBA00001274"/>
    </source>
</evidence>
<reference evidence="14" key="1">
    <citation type="submission" date="2016-04" db="EMBL/GenBank/DDBJ databases">
        <authorList>
            <person name="Tabuchi Yagui T.R."/>
        </authorList>
    </citation>
    <scope>NUCLEOTIDE SEQUENCE [LARGE SCALE GENOMIC DNA]</scope>
    <source>
        <strain evidence="14">NIES-26</strain>
    </source>
</reference>
<dbReference type="Gene3D" id="3.40.50.1100">
    <property type="match status" value="2"/>
</dbReference>
<dbReference type="CDD" id="cd01562">
    <property type="entry name" value="Thr-dehyd"/>
    <property type="match status" value="1"/>
</dbReference>
<dbReference type="GO" id="GO:0030378">
    <property type="term" value="F:serine racemase activity"/>
    <property type="evidence" value="ECO:0007669"/>
    <property type="project" value="TreeGrafter"/>
</dbReference>
<proteinExistence type="inferred from homology"/>
<feature type="domain" description="Tryptophan synthase beta chain-like PALP" evidence="13">
    <location>
        <begin position="23"/>
        <end position="308"/>
    </location>
</feature>
<comment type="cofactor">
    <cofactor evidence="2">
        <name>Ca(2+)</name>
        <dbReference type="ChEBI" id="CHEBI:29108"/>
    </cofactor>
</comment>
<evidence type="ECO:0000256" key="7">
    <source>
        <dbReference type="ARBA" id="ARBA00012096"/>
    </source>
</evidence>
<evidence type="ECO:0000259" key="13">
    <source>
        <dbReference type="Pfam" id="PF00291"/>
    </source>
</evidence>
<dbReference type="GO" id="GO:0000287">
    <property type="term" value="F:magnesium ion binding"/>
    <property type="evidence" value="ECO:0007669"/>
    <property type="project" value="TreeGrafter"/>
</dbReference>
<dbReference type="GO" id="GO:0004794">
    <property type="term" value="F:threonine deaminase activity"/>
    <property type="evidence" value="ECO:0007669"/>
    <property type="project" value="UniProtKB-EC"/>
</dbReference>
<dbReference type="EMBL" id="LXQD01000328">
    <property type="protein sequence ID" value="RCJ22018.1"/>
    <property type="molecule type" value="Genomic_DNA"/>
</dbReference>